<sequence length="265" mass="29193">MEWKGFLVCFLVLELASQNVAMSRSLPEQEFAEQKNYYPPSTGGSPSRRLDSLVFPVIGLQRITHAFRLLQTPEAPTALRRHRMVRRALPAAAAAAITTRLRAVLEEAVVRPSTPRLPRRRLTRITLPSSPAHASEFYHFSWWSRGYSMNGMIWCRYWGSHPEVITAVVGSWGSIGDLFGHSCAAIFGSNPSLPAALTNTRQDGYGALFREGTASFLNSMTNSKFPYSTPQVKSAFAGAIASDGMAQAQADIFKQANEGKIKVLS</sequence>
<organism evidence="2 3">
    <name type="scientific">Zingiber officinale</name>
    <name type="common">Ginger</name>
    <name type="synonym">Amomum zingiber</name>
    <dbReference type="NCBI Taxonomy" id="94328"/>
    <lineage>
        <taxon>Eukaryota</taxon>
        <taxon>Viridiplantae</taxon>
        <taxon>Streptophyta</taxon>
        <taxon>Embryophyta</taxon>
        <taxon>Tracheophyta</taxon>
        <taxon>Spermatophyta</taxon>
        <taxon>Magnoliopsida</taxon>
        <taxon>Liliopsida</taxon>
        <taxon>Zingiberales</taxon>
        <taxon>Zingiberaceae</taxon>
        <taxon>Zingiber</taxon>
    </lineage>
</organism>
<feature type="chain" id="PRO_5035256759" evidence="1">
    <location>
        <begin position="22"/>
        <end position="265"/>
    </location>
</feature>
<dbReference type="InterPro" id="IPR039923">
    <property type="entry name" value="Protodermal_1"/>
</dbReference>
<evidence type="ECO:0000313" key="2">
    <source>
        <dbReference type="EMBL" id="KAG6483255.1"/>
    </source>
</evidence>
<accession>A0A8J5KBR3</accession>
<dbReference type="PANTHER" id="PTHR33210">
    <property type="entry name" value="PROTODERMAL FACTOR 1"/>
    <property type="match status" value="1"/>
</dbReference>
<keyword evidence="1" id="KW-0732">Signal</keyword>
<dbReference type="PANTHER" id="PTHR33210:SF14">
    <property type="entry name" value="MEIOSIS 5"/>
    <property type="match status" value="1"/>
</dbReference>
<gene>
    <name evidence="2" type="ORF">ZIOFF_059897</name>
</gene>
<evidence type="ECO:0000256" key="1">
    <source>
        <dbReference type="SAM" id="SignalP"/>
    </source>
</evidence>
<evidence type="ECO:0000313" key="3">
    <source>
        <dbReference type="Proteomes" id="UP000734854"/>
    </source>
</evidence>
<name>A0A8J5KBR3_ZINOF</name>
<comment type="caution">
    <text evidence="2">The sequence shown here is derived from an EMBL/GenBank/DDBJ whole genome shotgun (WGS) entry which is preliminary data.</text>
</comment>
<proteinExistence type="predicted"/>
<dbReference type="EMBL" id="JACMSC010000016">
    <property type="protein sequence ID" value="KAG6483255.1"/>
    <property type="molecule type" value="Genomic_DNA"/>
</dbReference>
<dbReference type="Proteomes" id="UP000734854">
    <property type="component" value="Unassembled WGS sequence"/>
</dbReference>
<protein>
    <submittedName>
        <fullName evidence="2">Uncharacterized protein</fullName>
    </submittedName>
</protein>
<dbReference type="AlphaFoldDB" id="A0A8J5KBR3"/>
<reference evidence="2 3" key="1">
    <citation type="submission" date="2020-08" db="EMBL/GenBank/DDBJ databases">
        <title>Plant Genome Project.</title>
        <authorList>
            <person name="Zhang R.-G."/>
        </authorList>
    </citation>
    <scope>NUCLEOTIDE SEQUENCE [LARGE SCALE GENOMIC DNA]</scope>
    <source>
        <tissue evidence="2">Rhizome</tissue>
    </source>
</reference>
<feature type="signal peptide" evidence="1">
    <location>
        <begin position="1"/>
        <end position="21"/>
    </location>
</feature>
<keyword evidence="3" id="KW-1185">Reference proteome</keyword>